<comment type="caution">
    <text evidence="5">The sequence shown here is derived from an EMBL/GenBank/DDBJ whole genome shotgun (WGS) entry which is preliminary data.</text>
</comment>
<evidence type="ECO:0000313" key="5">
    <source>
        <dbReference type="EMBL" id="MCW3487994.1"/>
    </source>
</evidence>
<dbReference type="PROSITE" id="PS01124">
    <property type="entry name" value="HTH_ARAC_FAMILY_2"/>
    <property type="match status" value="1"/>
</dbReference>
<evidence type="ECO:0000256" key="3">
    <source>
        <dbReference type="ARBA" id="ARBA00023163"/>
    </source>
</evidence>
<organism evidence="5 6">
    <name type="scientific">Chitinophaga nivalis</name>
    <dbReference type="NCBI Taxonomy" id="2991709"/>
    <lineage>
        <taxon>Bacteria</taxon>
        <taxon>Pseudomonadati</taxon>
        <taxon>Bacteroidota</taxon>
        <taxon>Chitinophagia</taxon>
        <taxon>Chitinophagales</taxon>
        <taxon>Chitinophagaceae</taxon>
        <taxon>Chitinophaga</taxon>
    </lineage>
</organism>
<keyword evidence="2" id="KW-0238">DNA-binding</keyword>
<feature type="domain" description="HTH araC/xylS-type" evidence="4">
    <location>
        <begin position="154"/>
        <end position="255"/>
    </location>
</feature>
<keyword evidence="1" id="KW-0805">Transcription regulation</keyword>
<protein>
    <submittedName>
        <fullName evidence="5">Helix-turn-helix domain-containing protein</fullName>
    </submittedName>
</protein>
<name>A0ABT3IVM7_9BACT</name>
<dbReference type="Gene3D" id="1.10.10.60">
    <property type="entry name" value="Homeodomain-like"/>
    <property type="match status" value="1"/>
</dbReference>
<sequence length="255" mass="28321">MYTTIRPHPLLLPYIDAYWVAVSSRFAQQRILPDTCSDIIFNIGKDAVYPGAGGLIVTPGDAFVVGTMTTFRDTQLPAGGALLGIRFQAGGLAAYTGLPLQLITDQHIPLDEITREWQNSLKSLLEKAATIPQQIRVVEIFLLQRLPVPVIAIQQVLPTIDRIRATNGNIRIAALAAQACMSVRTYERYFLQLTGVSPKTFSRIIRFMAVKQQLKTAADQPLLRLALDNGFYDHAHLTREFSAFTGHSPVSYLQR</sequence>
<evidence type="ECO:0000256" key="2">
    <source>
        <dbReference type="ARBA" id="ARBA00023125"/>
    </source>
</evidence>
<keyword evidence="3" id="KW-0804">Transcription</keyword>
<dbReference type="InterPro" id="IPR018060">
    <property type="entry name" value="HTH_AraC"/>
</dbReference>
<dbReference type="Proteomes" id="UP001207742">
    <property type="component" value="Unassembled WGS sequence"/>
</dbReference>
<gene>
    <name evidence="5" type="ORF">OL497_29145</name>
</gene>
<dbReference type="PANTHER" id="PTHR46796:SF13">
    <property type="entry name" value="HTH-TYPE TRANSCRIPTIONAL ACTIVATOR RHAS"/>
    <property type="match status" value="1"/>
</dbReference>
<evidence type="ECO:0000256" key="1">
    <source>
        <dbReference type="ARBA" id="ARBA00023015"/>
    </source>
</evidence>
<proteinExistence type="predicted"/>
<evidence type="ECO:0000313" key="6">
    <source>
        <dbReference type="Proteomes" id="UP001207742"/>
    </source>
</evidence>
<dbReference type="EMBL" id="JAPDNS010000002">
    <property type="protein sequence ID" value="MCW3487994.1"/>
    <property type="molecule type" value="Genomic_DNA"/>
</dbReference>
<dbReference type="SMART" id="SM00342">
    <property type="entry name" value="HTH_ARAC"/>
    <property type="match status" value="1"/>
</dbReference>
<reference evidence="5 6" key="1">
    <citation type="submission" date="2022-10" db="EMBL/GenBank/DDBJ databases">
        <title>Chitinophaga nivalis PC15 sp. nov., isolated from Pyeongchang county, South Korea.</title>
        <authorList>
            <person name="Trinh H.N."/>
        </authorList>
    </citation>
    <scope>NUCLEOTIDE SEQUENCE [LARGE SCALE GENOMIC DNA]</scope>
    <source>
        <strain evidence="5 6">PC14</strain>
    </source>
</reference>
<dbReference type="Pfam" id="PF12833">
    <property type="entry name" value="HTH_18"/>
    <property type="match status" value="1"/>
</dbReference>
<keyword evidence="6" id="KW-1185">Reference proteome</keyword>
<dbReference type="InterPro" id="IPR050204">
    <property type="entry name" value="AraC_XylS_family_regulators"/>
</dbReference>
<dbReference type="Pfam" id="PF20240">
    <property type="entry name" value="DUF6597"/>
    <property type="match status" value="1"/>
</dbReference>
<evidence type="ECO:0000259" key="4">
    <source>
        <dbReference type="PROSITE" id="PS01124"/>
    </source>
</evidence>
<dbReference type="RefSeq" id="WP_264734800.1">
    <property type="nucleotide sequence ID" value="NZ_JAPDNR010000001.1"/>
</dbReference>
<dbReference type="InterPro" id="IPR046532">
    <property type="entry name" value="DUF6597"/>
</dbReference>
<accession>A0ABT3IVM7</accession>
<dbReference type="PANTHER" id="PTHR46796">
    <property type="entry name" value="HTH-TYPE TRANSCRIPTIONAL ACTIVATOR RHAS-RELATED"/>
    <property type="match status" value="1"/>
</dbReference>